<proteinExistence type="inferred from homology"/>
<reference evidence="9" key="1">
    <citation type="journal article" date="2019" name="Int. J. Syst. Evol. Microbiol.">
        <title>The Global Catalogue of Microorganisms (GCM) 10K type strain sequencing project: providing services to taxonomists for standard genome sequencing and annotation.</title>
        <authorList>
            <consortium name="The Broad Institute Genomics Platform"/>
            <consortium name="The Broad Institute Genome Sequencing Center for Infectious Disease"/>
            <person name="Wu L."/>
            <person name="Ma J."/>
        </authorList>
    </citation>
    <scope>NUCLEOTIDE SEQUENCE [LARGE SCALE GENOMIC DNA]</scope>
    <source>
        <strain evidence="9">CGMCC 1.19029</strain>
    </source>
</reference>
<sequence>MNALELIELSPVMPVIVVHDADSAVNLARALVAGGVRTLEITLRSAAALDAIRAIQDQVPDAVVGVGTVRTPQQLDAAMRAGARFGISPGLTEDLARAVRDSGMPFLPGVATASEAMRAADLGFLVQKLFPAEAVGGAALLKAWHGPLPDLIFCPTGGIHAGNAAQYLALPNVGCIGGSWLTPAAAVQAGQWDAITALAREACALAAR</sequence>
<comment type="similarity">
    <text evidence="3">Belongs to the KHG/KDPG aldolase family.</text>
</comment>
<keyword evidence="9" id="KW-1185">Reference proteome</keyword>
<dbReference type="NCBIfam" id="TIGR01182">
    <property type="entry name" value="eda"/>
    <property type="match status" value="1"/>
</dbReference>
<dbReference type="EC" id="4.1.2.14" evidence="5"/>
<accession>A0ABV8RXT3</accession>
<dbReference type="GO" id="GO:0008700">
    <property type="term" value="F:(R,S)-4-hydroxy-2-oxoglutarate aldolase activity"/>
    <property type="evidence" value="ECO:0007669"/>
    <property type="project" value="UniProtKB-EC"/>
</dbReference>
<organism evidence="8 9">
    <name type="scientific">Castellaniella hirudinis</name>
    <dbReference type="NCBI Taxonomy" id="1144617"/>
    <lineage>
        <taxon>Bacteria</taxon>
        <taxon>Pseudomonadati</taxon>
        <taxon>Pseudomonadota</taxon>
        <taxon>Betaproteobacteria</taxon>
        <taxon>Burkholderiales</taxon>
        <taxon>Alcaligenaceae</taxon>
        <taxon>Castellaniella</taxon>
    </lineage>
</organism>
<comment type="pathway">
    <text evidence="2">Carbohydrate acid metabolism; 2-dehydro-3-deoxy-D-gluconate degradation; D-glyceraldehyde 3-phosphate and pyruvate from 2-dehydro-3-deoxy-D-gluconate: step 2/2.</text>
</comment>
<name>A0ABV8RXT3_9BURK</name>
<dbReference type="InterPro" id="IPR000887">
    <property type="entry name" value="Aldlse_KDPG_KHG"/>
</dbReference>
<dbReference type="InterPro" id="IPR031337">
    <property type="entry name" value="KDPG/KHG_AS_1"/>
</dbReference>
<dbReference type="RefSeq" id="WP_376812759.1">
    <property type="nucleotide sequence ID" value="NZ_JBHSDY010000005.1"/>
</dbReference>
<evidence type="ECO:0000256" key="4">
    <source>
        <dbReference type="ARBA" id="ARBA00011233"/>
    </source>
</evidence>
<evidence type="ECO:0000256" key="6">
    <source>
        <dbReference type="ARBA" id="ARBA00023239"/>
    </source>
</evidence>
<evidence type="ECO:0000256" key="5">
    <source>
        <dbReference type="ARBA" id="ARBA00013063"/>
    </source>
</evidence>
<keyword evidence="7" id="KW-0119">Carbohydrate metabolism</keyword>
<evidence type="ECO:0000313" key="8">
    <source>
        <dbReference type="EMBL" id="MFC4298206.1"/>
    </source>
</evidence>
<comment type="subunit">
    <text evidence="4">Homotrimer.</text>
</comment>
<dbReference type="EMBL" id="JBHSDY010000005">
    <property type="protein sequence ID" value="MFC4298206.1"/>
    <property type="molecule type" value="Genomic_DNA"/>
</dbReference>
<dbReference type="CDD" id="cd00452">
    <property type="entry name" value="KDPG_aldolase"/>
    <property type="match status" value="1"/>
</dbReference>
<evidence type="ECO:0000256" key="7">
    <source>
        <dbReference type="ARBA" id="ARBA00023277"/>
    </source>
</evidence>
<comment type="catalytic activity">
    <reaction evidence="1">
        <text>2-dehydro-3-deoxy-6-phospho-D-gluconate = D-glyceraldehyde 3-phosphate + pyruvate</text>
        <dbReference type="Rhea" id="RHEA:17089"/>
        <dbReference type="ChEBI" id="CHEBI:15361"/>
        <dbReference type="ChEBI" id="CHEBI:57569"/>
        <dbReference type="ChEBI" id="CHEBI:59776"/>
        <dbReference type="EC" id="4.1.2.14"/>
    </reaction>
</comment>
<evidence type="ECO:0000256" key="1">
    <source>
        <dbReference type="ARBA" id="ARBA00000654"/>
    </source>
</evidence>
<dbReference type="InterPro" id="IPR013785">
    <property type="entry name" value="Aldolase_TIM"/>
</dbReference>
<dbReference type="Proteomes" id="UP001595756">
    <property type="component" value="Unassembled WGS sequence"/>
</dbReference>
<gene>
    <name evidence="8" type="primary">eda</name>
    <name evidence="8" type="ORF">ACFO0J_09165</name>
</gene>
<dbReference type="Gene3D" id="3.20.20.70">
    <property type="entry name" value="Aldolase class I"/>
    <property type="match status" value="1"/>
</dbReference>
<dbReference type="SUPFAM" id="SSF51569">
    <property type="entry name" value="Aldolase"/>
    <property type="match status" value="1"/>
</dbReference>
<dbReference type="GO" id="GO:0008675">
    <property type="term" value="F:2-dehydro-3-deoxy-phosphogluconate aldolase activity"/>
    <property type="evidence" value="ECO:0007669"/>
    <property type="project" value="UniProtKB-EC"/>
</dbReference>
<evidence type="ECO:0000256" key="3">
    <source>
        <dbReference type="ARBA" id="ARBA00006906"/>
    </source>
</evidence>
<dbReference type="PANTHER" id="PTHR30246:SF1">
    <property type="entry name" value="2-DEHYDRO-3-DEOXY-6-PHOSPHOGALACTONATE ALDOLASE-RELATED"/>
    <property type="match status" value="1"/>
</dbReference>
<dbReference type="NCBIfam" id="NF004325">
    <property type="entry name" value="PRK05718.1"/>
    <property type="match status" value="1"/>
</dbReference>
<comment type="caution">
    <text evidence="8">The sequence shown here is derived from an EMBL/GenBank/DDBJ whole genome shotgun (WGS) entry which is preliminary data.</text>
</comment>
<keyword evidence="6 8" id="KW-0456">Lyase</keyword>
<evidence type="ECO:0000313" key="9">
    <source>
        <dbReference type="Proteomes" id="UP001595756"/>
    </source>
</evidence>
<dbReference type="PANTHER" id="PTHR30246">
    <property type="entry name" value="2-KETO-3-DEOXY-6-PHOSPHOGLUCONATE ALDOLASE"/>
    <property type="match status" value="1"/>
</dbReference>
<dbReference type="Pfam" id="PF01081">
    <property type="entry name" value="Aldolase"/>
    <property type="match status" value="1"/>
</dbReference>
<dbReference type="PROSITE" id="PS00159">
    <property type="entry name" value="ALDOLASE_KDPG_KHG_1"/>
    <property type="match status" value="1"/>
</dbReference>
<evidence type="ECO:0000256" key="2">
    <source>
        <dbReference type="ARBA" id="ARBA00004736"/>
    </source>
</evidence>
<protein>
    <recommendedName>
        <fullName evidence="5">2-dehydro-3-deoxy-phosphogluconate aldolase</fullName>
        <ecNumber evidence="5">4.1.2.14</ecNumber>
    </recommendedName>
</protein>